<evidence type="ECO:0000259" key="9">
    <source>
        <dbReference type="PROSITE" id="PS51671"/>
    </source>
</evidence>
<dbReference type="CDD" id="cd04905">
    <property type="entry name" value="ACT_CM-PDT"/>
    <property type="match status" value="1"/>
</dbReference>
<proteinExistence type="predicted"/>
<comment type="pathway">
    <text evidence="1">Amino-acid biosynthesis; L-phenylalanine biosynthesis; phenylpyruvate from prephenate: step 1/1.</text>
</comment>
<dbReference type="Pfam" id="PF01842">
    <property type="entry name" value="ACT"/>
    <property type="match status" value="1"/>
</dbReference>
<evidence type="ECO:0000259" key="8">
    <source>
        <dbReference type="PROSITE" id="PS51171"/>
    </source>
</evidence>
<dbReference type="EC" id="4.2.1.51" evidence="2"/>
<dbReference type="SUPFAM" id="SSF55021">
    <property type="entry name" value="ACT-like"/>
    <property type="match status" value="1"/>
</dbReference>
<feature type="domain" description="Prephenate dehydratase" evidence="8">
    <location>
        <begin position="1"/>
        <end position="110"/>
    </location>
</feature>
<keyword evidence="6" id="KW-0456">Lyase</keyword>
<dbReference type="PANTHER" id="PTHR21022:SF19">
    <property type="entry name" value="PREPHENATE DEHYDRATASE-RELATED"/>
    <property type="match status" value="1"/>
</dbReference>
<dbReference type="Gene3D" id="3.40.190.10">
    <property type="entry name" value="Periplasmic binding protein-like II"/>
    <property type="match status" value="2"/>
</dbReference>
<evidence type="ECO:0000256" key="7">
    <source>
        <dbReference type="ARBA" id="ARBA00047848"/>
    </source>
</evidence>
<sequence>DEELNICGETYLPIHHQLASTKKINLLEAKVVASHPQALGQCSKWLDANLPHVERKLTSSTSEAAKFAKKNKNSLCIVSSLAIKRYKLYQHHKDIEDFTNNQTRFLVIGNLVVEKTSKDKTSFLIQTENKPGALVDLLKPFQKRKINLSRIETRPSRESIKTHNFFIDSDGHQNDTKLKHVINDLKKSGAFIRILGSYPTEQ</sequence>
<feature type="non-terminal residue" evidence="10">
    <location>
        <position position="1"/>
    </location>
</feature>
<dbReference type="PROSITE" id="PS51171">
    <property type="entry name" value="PREPHENATE_DEHYDR_3"/>
    <property type="match status" value="1"/>
</dbReference>
<dbReference type="InterPro" id="IPR002912">
    <property type="entry name" value="ACT_dom"/>
</dbReference>
<dbReference type="EMBL" id="UINC01078576">
    <property type="protein sequence ID" value="SVC19783.1"/>
    <property type="molecule type" value="Genomic_DNA"/>
</dbReference>
<keyword evidence="5" id="KW-0584">Phenylalanine biosynthesis</keyword>
<dbReference type="GO" id="GO:0005737">
    <property type="term" value="C:cytoplasm"/>
    <property type="evidence" value="ECO:0007669"/>
    <property type="project" value="TreeGrafter"/>
</dbReference>
<dbReference type="GO" id="GO:0004664">
    <property type="term" value="F:prephenate dehydratase activity"/>
    <property type="evidence" value="ECO:0007669"/>
    <property type="project" value="UniProtKB-EC"/>
</dbReference>
<name>A0A382K8C0_9ZZZZ</name>
<dbReference type="PROSITE" id="PS51671">
    <property type="entry name" value="ACT"/>
    <property type="match status" value="1"/>
</dbReference>
<comment type="catalytic activity">
    <reaction evidence="7">
        <text>prephenate + H(+) = 3-phenylpyruvate + CO2 + H2O</text>
        <dbReference type="Rhea" id="RHEA:21648"/>
        <dbReference type="ChEBI" id="CHEBI:15377"/>
        <dbReference type="ChEBI" id="CHEBI:15378"/>
        <dbReference type="ChEBI" id="CHEBI:16526"/>
        <dbReference type="ChEBI" id="CHEBI:18005"/>
        <dbReference type="ChEBI" id="CHEBI:29934"/>
        <dbReference type="EC" id="4.2.1.51"/>
    </reaction>
</comment>
<dbReference type="Pfam" id="PF00800">
    <property type="entry name" value="PDT"/>
    <property type="match status" value="1"/>
</dbReference>
<dbReference type="InterPro" id="IPR001086">
    <property type="entry name" value="Preph_deHydtase"/>
</dbReference>
<dbReference type="SUPFAM" id="SSF53850">
    <property type="entry name" value="Periplasmic binding protein-like II"/>
    <property type="match status" value="1"/>
</dbReference>
<organism evidence="10">
    <name type="scientific">marine metagenome</name>
    <dbReference type="NCBI Taxonomy" id="408172"/>
    <lineage>
        <taxon>unclassified sequences</taxon>
        <taxon>metagenomes</taxon>
        <taxon>ecological metagenomes</taxon>
    </lineage>
</organism>
<feature type="domain" description="ACT" evidence="9">
    <location>
        <begin position="122"/>
        <end position="199"/>
    </location>
</feature>
<dbReference type="FunFam" id="3.30.70.260:FF:000012">
    <property type="entry name" value="Prephenate dehydratase"/>
    <property type="match status" value="1"/>
</dbReference>
<evidence type="ECO:0000256" key="1">
    <source>
        <dbReference type="ARBA" id="ARBA00004741"/>
    </source>
</evidence>
<accession>A0A382K8C0</accession>
<dbReference type="GO" id="GO:0009094">
    <property type="term" value="P:L-phenylalanine biosynthetic process"/>
    <property type="evidence" value="ECO:0007669"/>
    <property type="project" value="UniProtKB-KW"/>
</dbReference>
<evidence type="ECO:0000256" key="4">
    <source>
        <dbReference type="ARBA" id="ARBA00023141"/>
    </source>
</evidence>
<dbReference type="PROSITE" id="PS00858">
    <property type="entry name" value="PREPHENATE_DEHYDR_2"/>
    <property type="match status" value="1"/>
</dbReference>
<evidence type="ECO:0000313" key="10">
    <source>
        <dbReference type="EMBL" id="SVC19783.1"/>
    </source>
</evidence>
<dbReference type="AlphaFoldDB" id="A0A382K8C0"/>
<protein>
    <recommendedName>
        <fullName evidence="2">prephenate dehydratase</fullName>
        <ecNumber evidence="2">4.2.1.51</ecNumber>
    </recommendedName>
</protein>
<gene>
    <name evidence="10" type="ORF">METZ01_LOCUS272637</name>
</gene>
<dbReference type="PANTHER" id="PTHR21022">
    <property type="entry name" value="PREPHENATE DEHYDRATASE P PROTEIN"/>
    <property type="match status" value="1"/>
</dbReference>
<dbReference type="InterPro" id="IPR045865">
    <property type="entry name" value="ACT-like_dom_sf"/>
</dbReference>
<dbReference type="Gene3D" id="3.30.70.260">
    <property type="match status" value="1"/>
</dbReference>
<evidence type="ECO:0000256" key="6">
    <source>
        <dbReference type="ARBA" id="ARBA00023239"/>
    </source>
</evidence>
<keyword evidence="4" id="KW-0057">Aromatic amino acid biosynthesis</keyword>
<reference evidence="10" key="1">
    <citation type="submission" date="2018-05" db="EMBL/GenBank/DDBJ databases">
        <authorList>
            <person name="Lanie J.A."/>
            <person name="Ng W.-L."/>
            <person name="Kazmierczak K.M."/>
            <person name="Andrzejewski T.M."/>
            <person name="Davidsen T.M."/>
            <person name="Wayne K.J."/>
            <person name="Tettelin H."/>
            <person name="Glass J.I."/>
            <person name="Rusch D."/>
            <person name="Podicherti R."/>
            <person name="Tsui H.-C.T."/>
            <person name="Winkler M.E."/>
        </authorList>
    </citation>
    <scope>NUCLEOTIDE SEQUENCE</scope>
</reference>
<dbReference type="InterPro" id="IPR018528">
    <property type="entry name" value="Preph_deHydtase_CS"/>
</dbReference>
<keyword evidence="3" id="KW-0028">Amino-acid biosynthesis</keyword>
<evidence type="ECO:0000256" key="2">
    <source>
        <dbReference type="ARBA" id="ARBA00013147"/>
    </source>
</evidence>
<evidence type="ECO:0000256" key="5">
    <source>
        <dbReference type="ARBA" id="ARBA00023222"/>
    </source>
</evidence>
<evidence type="ECO:0000256" key="3">
    <source>
        <dbReference type="ARBA" id="ARBA00022605"/>
    </source>
</evidence>